<protein>
    <submittedName>
        <fullName evidence="2">F-box domain-containing protein</fullName>
    </submittedName>
</protein>
<name>A0AC35UHP1_9BILA</name>
<accession>A0AC35UHP1</accession>
<organism evidence="1 2">
    <name type="scientific">Rhabditophanes sp. KR3021</name>
    <dbReference type="NCBI Taxonomy" id="114890"/>
    <lineage>
        <taxon>Eukaryota</taxon>
        <taxon>Metazoa</taxon>
        <taxon>Ecdysozoa</taxon>
        <taxon>Nematoda</taxon>
        <taxon>Chromadorea</taxon>
        <taxon>Rhabditida</taxon>
        <taxon>Tylenchina</taxon>
        <taxon>Panagrolaimomorpha</taxon>
        <taxon>Strongyloidoidea</taxon>
        <taxon>Alloionematidae</taxon>
        <taxon>Rhabditophanes</taxon>
    </lineage>
</organism>
<dbReference type="WBParaSite" id="RSKR_0001096300.1">
    <property type="protein sequence ID" value="RSKR_0001096300.1"/>
    <property type="gene ID" value="RSKR_0001096300"/>
</dbReference>
<reference evidence="2" key="1">
    <citation type="submission" date="2016-11" db="UniProtKB">
        <authorList>
            <consortium name="WormBaseParasite"/>
        </authorList>
    </citation>
    <scope>IDENTIFICATION</scope>
    <source>
        <strain evidence="2">KR3021</strain>
    </source>
</reference>
<evidence type="ECO:0000313" key="1">
    <source>
        <dbReference type="Proteomes" id="UP000095286"/>
    </source>
</evidence>
<proteinExistence type="predicted"/>
<evidence type="ECO:0000313" key="2">
    <source>
        <dbReference type="WBParaSite" id="RSKR_0001096300.1"/>
    </source>
</evidence>
<sequence length="571" mass="66215">MQMIVATHKTPSFCEELNRPPPNEFLRRYQELSLLEKVFGNGLIAKSIFGNFKEPLHLVDALNCNRVFYNAIDGLGIKWNGWNKRHLSMKFNLMWGQDDSIRAYDSVASEWNDFANGPVYIDQMKKNVSNDYVKELQICIRSAIDLKEDGSQCLWINDFVGCFKNTETLQLNMDFDPYDVIHSIKSDNIKCVKNFDWEMVILLLADRLDSKMTIFEGLRNLHKFGINISFGQIFMATSKDTIKKFVDLFKNDIVFSITVSCVFVGQLMDSDNWKTLIKCLNERGVTVSLNVFNDPTPPIITNHIQITKAETLSIDTKHLDDGSFMKLMDGNYGDLKTLNIKLKDSWMCPQFQRLPSLCRNVKNFNKLEEFSFHFHFLHLRHTSNDQKDDEATKSILDLTAMLPPTLKTLSFKTCPANLNHWSEQTAKQFPELENLIFYQSHIFGPENHTNIVATKSMNKQEDVTAFKHFKNLKVLWHTHTTLKMEYPESLKVLVIYNVNGTQEGETTFQCKKNPNLASLTKLEHTFTHLVHVPYGRINQMTNYLNVYLKVASDFEIFEQRWLKLTELEGLF</sequence>
<dbReference type="Proteomes" id="UP000095286">
    <property type="component" value="Unplaced"/>
</dbReference>